<comment type="similarity">
    <text evidence="2">Belongs to the RibF family.</text>
</comment>
<evidence type="ECO:0000256" key="10">
    <source>
        <dbReference type="ARBA" id="ARBA00022840"/>
    </source>
</evidence>
<dbReference type="OrthoDB" id="9803667at2"/>
<keyword evidence="14" id="KW-1185">Reference proteome</keyword>
<comment type="pathway">
    <text evidence="1">Cofactor biosynthesis; FAD biosynthesis; FAD from FMN: step 1/1.</text>
</comment>
<dbReference type="CDD" id="cd02064">
    <property type="entry name" value="FAD_synthetase_N"/>
    <property type="match status" value="1"/>
</dbReference>
<keyword evidence="10" id="KW-0067">ATP-binding</keyword>
<keyword evidence="6" id="KW-0808">Transferase</keyword>
<organism evidence="13 14">
    <name type="scientific">Paenibacillus albiflavus</name>
    <dbReference type="NCBI Taxonomy" id="2545760"/>
    <lineage>
        <taxon>Bacteria</taxon>
        <taxon>Bacillati</taxon>
        <taxon>Bacillota</taxon>
        <taxon>Bacilli</taxon>
        <taxon>Bacillales</taxon>
        <taxon>Paenibacillaceae</taxon>
        <taxon>Paenibacillus</taxon>
    </lineage>
</organism>
<keyword evidence="4" id="KW-0285">Flavoprotein</keyword>
<evidence type="ECO:0000256" key="11">
    <source>
        <dbReference type="ARBA" id="ARBA00049494"/>
    </source>
</evidence>
<evidence type="ECO:0000313" key="13">
    <source>
        <dbReference type="EMBL" id="TCZ77759.1"/>
    </source>
</evidence>
<dbReference type="GO" id="GO:0003919">
    <property type="term" value="F:FMN adenylyltransferase activity"/>
    <property type="evidence" value="ECO:0007669"/>
    <property type="project" value="UniProtKB-EC"/>
</dbReference>
<protein>
    <recommendedName>
        <fullName evidence="3">FAD synthase</fullName>
        <ecNumber evidence="3">2.7.7.2</ecNumber>
    </recommendedName>
</protein>
<sequence length="294" mass="33000">MQTQFLDNSIQELPFLEAEDCAMALGFFDGIHLGHQHIIRKAKEIAREKGLQFALMTFTPHPTEVITPDSTNFPYLTTLSEKVKKMASLGVEQLYIVKFNTDFCHLSPQEFVKQYLVGLRCKHVIAGFDFTYGYKGAGNMSQLTEYAQGEFEVTTVAKIERNHRKISSTLIRELVKSGRVDLVPEYLGQFYEINGQVLSISSQNGDTDSIIHVITSCFLPRPGVYTIAADINGVTYEGTCIEIHTFESHSMLVLQLDSKPPCIESSPIVIKWTCLRQEKPLLSTKPIELSSAVI</sequence>
<dbReference type="InterPro" id="IPR014729">
    <property type="entry name" value="Rossmann-like_a/b/a_fold"/>
</dbReference>
<gene>
    <name evidence="13" type="ORF">E0485_09780</name>
</gene>
<keyword evidence="7" id="KW-0548">Nucleotidyltransferase</keyword>
<keyword evidence="9" id="KW-0274">FAD</keyword>
<dbReference type="InterPro" id="IPR015864">
    <property type="entry name" value="FAD_synthase"/>
</dbReference>
<evidence type="ECO:0000256" key="3">
    <source>
        <dbReference type="ARBA" id="ARBA00012393"/>
    </source>
</evidence>
<evidence type="ECO:0000256" key="2">
    <source>
        <dbReference type="ARBA" id="ARBA00010214"/>
    </source>
</evidence>
<evidence type="ECO:0000313" key="14">
    <source>
        <dbReference type="Proteomes" id="UP000295418"/>
    </source>
</evidence>
<evidence type="ECO:0000256" key="4">
    <source>
        <dbReference type="ARBA" id="ARBA00022630"/>
    </source>
</evidence>
<dbReference type="PANTHER" id="PTHR22749:SF6">
    <property type="entry name" value="RIBOFLAVIN KINASE"/>
    <property type="match status" value="1"/>
</dbReference>
<comment type="caution">
    <text evidence="13">The sequence shown here is derived from an EMBL/GenBank/DDBJ whole genome shotgun (WGS) entry which is preliminary data.</text>
</comment>
<dbReference type="InterPro" id="IPR023468">
    <property type="entry name" value="Riboflavin_kinase"/>
</dbReference>
<feature type="domain" description="FAD synthetase" evidence="12">
    <location>
        <begin position="18"/>
        <end position="169"/>
    </location>
</feature>
<evidence type="ECO:0000259" key="12">
    <source>
        <dbReference type="Pfam" id="PF06574"/>
    </source>
</evidence>
<evidence type="ECO:0000256" key="9">
    <source>
        <dbReference type="ARBA" id="ARBA00022827"/>
    </source>
</evidence>
<dbReference type="Gene3D" id="3.40.50.620">
    <property type="entry name" value="HUPs"/>
    <property type="match status" value="1"/>
</dbReference>
<keyword evidence="8" id="KW-0547">Nucleotide-binding</keyword>
<name>A0A4R4EDF8_9BACL</name>
<dbReference type="EC" id="2.7.7.2" evidence="3"/>
<keyword evidence="5" id="KW-0288">FMN</keyword>
<evidence type="ECO:0000256" key="7">
    <source>
        <dbReference type="ARBA" id="ARBA00022695"/>
    </source>
</evidence>
<evidence type="ECO:0000256" key="5">
    <source>
        <dbReference type="ARBA" id="ARBA00022643"/>
    </source>
</evidence>
<evidence type="ECO:0000256" key="6">
    <source>
        <dbReference type="ARBA" id="ARBA00022679"/>
    </source>
</evidence>
<comment type="catalytic activity">
    <reaction evidence="11">
        <text>FMN + ATP + H(+) = FAD + diphosphate</text>
        <dbReference type="Rhea" id="RHEA:17237"/>
        <dbReference type="ChEBI" id="CHEBI:15378"/>
        <dbReference type="ChEBI" id="CHEBI:30616"/>
        <dbReference type="ChEBI" id="CHEBI:33019"/>
        <dbReference type="ChEBI" id="CHEBI:57692"/>
        <dbReference type="ChEBI" id="CHEBI:58210"/>
        <dbReference type="EC" id="2.7.7.2"/>
    </reaction>
</comment>
<dbReference type="EMBL" id="SKFG01000008">
    <property type="protein sequence ID" value="TCZ77759.1"/>
    <property type="molecule type" value="Genomic_DNA"/>
</dbReference>
<dbReference type="GO" id="GO:0006747">
    <property type="term" value="P:FAD biosynthetic process"/>
    <property type="evidence" value="ECO:0007669"/>
    <property type="project" value="UniProtKB-UniPathway"/>
</dbReference>
<dbReference type="FunFam" id="3.40.50.620:FF:000021">
    <property type="entry name" value="Riboflavin biosynthesis protein"/>
    <property type="match status" value="1"/>
</dbReference>
<dbReference type="Pfam" id="PF06574">
    <property type="entry name" value="FAD_syn"/>
    <property type="match status" value="1"/>
</dbReference>
<dbReference type="GO" id="GO:0008531">
    <property type="term" value="F:riboflavin kinase activity"/>
    <property type="evidence" value="ECO:0007669"/>
    <property type="project" value="TreeGrafter"/>
</dbReference>
<dbReference type="GO" id="GO:0005524">
    <property type="term" value="F:ATP binding"/>
    <property type="evidence" value="ECO:0007669"/>
    <property type="project" value="UniProtKB-KW"/>
</dbReference>
<proteinExistence type="inferred from homology"/>
<evidence type="ECO:0000256" key="1">
    <source>
        <dbReference type="ARBA" id="ARBA00004726"/>
    </source>
</evidence>
<evidence type="ECO:0000256" key="8">
    <source>
        <dbReference type="ARBA" id="ARBA00022741"/>
    </source>
</evidence>
<dbReference type="UniPathway" id="UPA00277">
    <property type="reaction ID" value="UER00407"/>
</dbReference>
<dbReference type="GO" id="GO:0009231">
    <property type="term" value="P:riboflavin biosynthetic process"/>
    <property type="evidence" value="ECO:0007669"/>
    <property type="project" value="InterPro"/>
</dbReference>
<dbReference type="Proteomes" id="UP000295418">
    <property type="component" value="Unassembled WGS sequence"/>
</dbReference>
<dbReference type="RefSeq" id="WP_132417843.1">
    <property type="nucleotide sequence ID" value="NZ_SKFG01000008.1"/>
</dbReference>
<dbReference type="PANTHER" id="PTHR22749">
    <property type="entry name" value="RIBOFLAVIN KINASE/FMN ADENYLYLTRANSFERASE"/>
    <property type="match status" value="1"/>
</dbReference>
<dbReference type="GO" id="GO:0009398">
    <property type="term" value="P:FMN biosynthetic process"/>
    <property type="evidence" value="ECO:0007669"/>
    <property type="project" value="TreeGrafter"/>
</dbReference>
<reference evidence="13 14" key="1">
    <citation type="submission" date="2019-03" db="EMBL/GenBank/DDBJ databases">
        <authorList>
            <person name="Kim M.K.M."/>
        </authorList>
    </citation>
    <scope>NUCLEOTIDE SEQUENCE [LARGE SCALE GENOMIC DNA]</scope>
    <source>
        <strain evidence="13 14">18JY21-1</strain>
    </source>
</reference>
<accession>A0A4R4EDF8</accession>
<dbReference type="AlphaFoldDB" id="A0A4R4EDF8"/>
<dbReference type="SUPFAM" id="SSF52374">
    <property type="entry name" value="Nucleotidylyl transferase"/>
    <property type="match status" value="1"/>
</dbReference>